<feature type="domain" description="BioF2-like acetyltransferase" evidence="7">
    <location>
        <begin position="171"/>
        <end position="301"/>
    </location>
</feature>
<gene>
    <name evidence="8" type="ORF">A3F83_05635</name>
</gene>
<dbReference type="InterPro" id="IPR016181">
    <property type="entry name" value="Acyl_CoA_acyltransferase"/>
</dbReference>
<evidence type="ECO:0000259" key="7">
    <source>
        <dbReference type="Pfam" id="PF13480"/>
    </source>
</evidence>
<accession>A0A1F5Z038</accession>
<dbReference type="GO" id="GO:0008360">
    <property type="term" value="P:regulation of cell shape"/>
    <property type="evidence" value="ECO:0007669"/>
    <property type="project" value="UniProtKB-KW"/>
</dbReference>
<dbReference type="GO" id="GO:0016755">
    <property type="term" value="F:aminoacyltransferase activity"/>
    <property type="evidence" value="ECO:0007669"/>
    <property type="project" value="InterPro"/>
</dbReference>
<dbReference type="GO" id="GO:0009252">
    <property type="term" value="P:peptidoglycan biosynthetic process"/>
    <property type="evidence" value="ECO:0007669"/>
    <property type="project" value="UniProtKB-KW"/>
</dbReference>
<evidence type="ECO:0000313" key="8">
    <source>
        <dbReference type="EMBL" id="OGG05791.1"/>
    </source>
</evidence>
<evidence type="ECO:0000256" key="6">
    <source>
        <dbReference type="ARBA" id="ARBA00023316"/>
    </source>
</evidence>
<dbReference type="InterPro" id="IPR003447">
    <property type="entry name" value="FEMABX"/>
</dbReference>
<dbReference type="InterPro" id="IPR050644">
    <property type="entry name" value="PG_Glycine_Bridge_Synth"/>
</dbReference>
<name>A0A1F5Z038_9BACT</name>
<dbReference type="Gene3D" id="3.40.630.30">
    <property type="match status" value="1"/>
</dbReference>
<keyword evidence="4" id="KW-0573">Peptidoglycan synthesis</keyword>
<dbReference type="InterPro" id="IPR038740">
    <property type="entry name" value="BioF2-like_GNAT_dom"/>
</dbReference>
<proteinExistence type="inferred from homology"/>
<dbReference type="Pfam" id="PF13480">
    <property type="entry name" value="Acetyltransf_6"/>
    <property type="match status" value="1"/>
</dbReference>
<evidence type="ECO:0000256" key="3">
    <source>
        <dbReference type="ARBA" id="ARBA00022960"/>
    </source>
</evidence>
<keyword evidence="5" id="KW-0012">Acyltransferase</keyword>
<keyword evidence="2" id="KW-0808">Transferase</keyword>
<dbReference type="PROSITE" id="PS51191">
    <property type="entry name" value="FEMABX"/>
    <property type="match status" value="1"/>
</dbReference>
<evidence type="ECO:0000256" key="2">
    <source>
        <dbReference type="ARBA" id="ARBA00022679"/>
    </source>
</evidence>
<evidence type="ECO:0000256" key="5">
    <source>
        <dbReference type="ARBA" id="ARBA00023315"/>
    </source>
</evidence>
<organism evidence="8 9">
    <name type="scientific">Candidatus Glassbacteria bacterium RIFCSPLOWO2_12_FULL_58_11</name>
    <dbReference type="NCBI Taxonomy" id="1817867"/>
    <lineage>
        <taxon>Bacteria</taxon>
        <taxon>Candidatus Glassiibacteriota</taxon>
    </lineage>
</organism>
<dbReference type="GO" id="GO:0071555">
    <property type="term" value="P:cell wall organization"/>
    <property type="evidence" value="ECO:0007669"/>
    <property type="project" value="UniProtKB-KW"/>
</dbReference>
<comment type="caution">
    <text evidence="8">The sequence shown here is derived from an EMBL/GenBank/DDBJ whole genome shotgun (WGS) entry which is preliminary data.</text>
</comment>
<dbReference type="SUPFAM" id="SSF55729">
    <property type="entry name" value="Acyl-CoA N-acyltransferases (Nat)"/>
    <property type="match status" value="1"/>
</dbReference>
<keyword evidence="6" id="KW-0961">Cell wall biogenesis/degradation</keyword>
<keyword evidence="3" id="KW-0133">Cell shape</keyword>
<dbReference type="AlphaFoldDB" id="A0A1F5Z038"/>
<evidence type="ECO:0000313" key="9">
    <source>
        <dbReference type="Proteomes" id="UP000179129"/>
    </source>
</evidence>
<sequence>MDRYRTRIADTPGPGWDESLLLGSTGSLALYQTSHWAARQEELQSFKPAYITVEDQDQAVLRLTVFASNPFKLRGARNIAHGLYHALRSGKRGSLLWHGQPVAFTGAEESAYRALAQAVDGFAAERSLRVSAGEWPLDMAAALPERWKRKKWATLKVELTPEPEEIFAGFKSSARKAIKKAQQDGITVRRVADLVELEQYYHFAAECARRYHKSLIGFRDFSSMWQYLRPNGIYETFIAEHDGEMIAGLSVWGYGDCIGEVGSFQSGRSFREKLYGPDLIKWEMLRWACGRNLKIFDLAGINPEPRDEKEKNIRRFKEKWGGGIFYYLMITV</sequence>
<protein>
    <recommendedName>
        <fullName evidence="7">BioF2-like acetyltransferase domain-containing protein</fullName>
    </recommendedName>
</protein>
<evidence type="ECO:0000256" key="4">
    <source>
        <dbReference type="ARBA" id="ARBA00022984"/>
    </source>
</evidence>
<dbReference type="PANTHER" id="PTHR36174">
    <property type="entry name" value="LIPID II:GLYCINE GLYCYLTRANSFERASE"/>
    <property type="match status" value="1"/>
</dbReference>
<dbReference type="PANTHER" id="PTHR36174:SF1">
    <property type="entry name" value="LIPID II:GLYCINE GLYCYLTRANSFERASE"/>
    <property type="match status" value="1"/>
</dbReference>
<evidence type="ECO:0000256" key="1">
    <source>
        <dbReference type="ARBA" id="ARBA00009943"/>
    </source>
</evidence>
<reference evidence="8 9" key="1">
    <citation type="journal article" date="2016" name="Nat. Commun.">
        <title>Thousands of microbial genomes shed light on interconnected biogeochemical processes in an aquifer system.</title>
        <authorList>
            <person name="Anantharaman K."/>
            <person name="Brown C.T."/>
            <person name="Hug L.A."/>
            <person name="Sharon I."/>
            <person name="Castelle C.J."/>
            <person name="Probst A.J."/>
            <person name="Thomas B.C."/>
            <person name="Singh A."/>
            <person name="Wilkins M.J."/>
            <person name="Karaoz U."/>
            <person name="Brodie E.L."/>
            <person name="Williams K.H."/>
            <person name="Hubbard S.S."/>
            <person name="Banfield J.F."/>
        </authorList>
    </citation>
    <scope>NUCLEOTIDE SEQUENCE [LARGE SCALE GENOMIC DNA]</scope>
</reference>
<dbReference type="EMBL" id="MFIX01000038">
    <property type="protein sequence ID" value="OGG05791.1"/>
    <property type="molecule type" value="Genomic_DNA"/>
</dbReference>
<comment type="similarity">
    <text evidence="1">Belongs to the FemABX family.</text>
</comment>
<dbReference type="Proteomes" id="UP000179129">
    <property type="component" value="Unassembled WGS sequence"/>
</dbReference>